<evidence type="ECO:0000256" key="3">
    <source>
        <dbReference type="ARBA" id="ARBA00023163"/>
    </source>
</evidence>
<dbReference type="PANTHER" id="PTHR30146:SF105">
    <property type="entry name" value="CATABOLITE CONTROL PROTEIN B"/>
    <property type="match status" value="1"/>
</dbReference>
<evidence type="ECO:0000256" key="1">
    <source>
        <dbReference type="ARBA" id="ARBA00023015"/>
    </source>
</evidence>
<dbReference type="Proteomes" id="UP000286848">
    <property type="component" value="Unassembled WGS sequence"/>
</dbReference>
<accession>A0A401IQR4</accession>
<feature type="domain" description="HTH lacI-type" evidence="4">
    <location>
        <begin position="2"/>
        <end position="56"/>
    </location>
</feature>
<dbReference type="AlphaFoldDB" id="A0A401IQR4"/>
<evidence type="ECO:0000259" key="4">
    <source>
        <dbReference type="PROSITE" id="PS50932"/>
    </source>
</evidence>
<dbReference type="PANTHER" id="PTHR30146">
    <property type="entry name" value="LACI-RELATED TRANSCRIPTIONAL REPRESSOR"/>
    <property type="match status" value="1"/>
</dbReference>
<dbReference type="SUPFAM" id="SSF53822">
    <property type="entry name" value="Periplasmic binding protein-like I"/>
    <property type="match status" value="1"/>
</dbReference>
<keyword evidence="3" id="KW-0804">Transcription</keyword>
<dbReference type="Gene3D" id="3.40.50.2300">
    <property type="match status" value="2"/>
</dbReference>
<dbReference type="PROSITE" id="PS50932">
    <property type="entry name" value="HTH_LACI_2"/>
    <property type="match status" value="1"/>
</dbReference>
<evidence type="ECO:0000313" key="6">
    <source>
        <dbReference type="Proteomes" id="UP000286848"/>
    </source>
</evidence>
<dbReference type="GO" id="GO:0003700">
    <property type="term" value="F:DNA-binding transcription factor activity"/>
    <property type="evidence" value="ECO:0007669"/>
    <property type="project" value="TreeGrafter"/>
</dbReference>
<dbReference type="CDD" id="cd06286">
    <property type="entry name" value="PBP1_CcpB-like"/>
    <property type="match status" value="1"/>
</dbReference>
<dbReference type="GO" id="GO:0000976">
    <property type="term" value="F:transcription cis-regulatory region binding"/>
    <property type="evidence" value="ECO:0007669"/>
    <property type="project" value="TreeGrafter"/>
</dbReference>
<keyword evidence="6" id="KW-1185">Reference proteome</keyword>
<name>A0A401IQR4_9LACO</name>
<dbReference type="RefSeq" id="WP_124974765.1">
    <property type="nucleotide sequence ID" value="NZ_BFFP01000003.1"/>
</dbReference>
<dbReference type="InterPro" id="IPR001761">
    <property type="entry name" value="Peripla_BP/Lac1_sug-bd_dom"/>
</dbReference>
<dbReference type="CDD" id="cd01392">
    <property type="entry name" value="HTH_LacI"/>
    <property type="match status" value="1"/>
</dbReference>
<dbReference type="Gene3D" id="1.10.260.40">
    <property type="entry name" value="lambda repressor-like DNA-binding domains"/>
    <property type="match status" value="1"/>
</dbReference>
<dbReference type="Pfam" id="PF00532">
    <property type="entry name" value="Peripla_BP_1"/>
    <property type="match status" value="1"/>
</dbReference>
<organism evidence="5 6">
    <name type="scientific">Ligilactobacillus salitolerans</name>
    <dbReference type="NCBI Taxonomy" id="1808352"/>
    <lineage>
        <taxon>Bacteria</taxon>
        <taxon>Bacillati</taxon>
        <taxon>Bacillota</taxon>
        <taxon>Bacilli</taxon>
        <taxon>Lactobacillales</taxon>
        <taxon>Lactobacillaceae</taxon>
        <taxon>Ligilactobacillus</taxon>
    </lineage>
</organism>
<comment type="caution">
    <text evidence="5">The sequence shown here is derived from an EMBL/GenBank/DDBJ whole genome shotgun (WGS) entry which is preliminary data.</text>
</comment>
<dbReference type="SUPFAM" id="SSF47413">
    <property type="entry name" value="lambda repressor-like DNA-binding domains"/>
    <property type="match status" value="1"/>
</dbReference>
<dbReference type="InterPro" id="IPR028082">
    <property type="entry name" value="Peripla_BP_I"/>
</dbReference>
<keyword evidence="1" id="KW-0805">Transcription regulation</keyword>
<dbReference type="EMBL" id="BFFP01000003">
    <property type="protein sequence ID" value="GBG93871.1"/>
    <property type="molecule type" value="Genomic_DNA"/>
</dbReference>
<dbReference type="SMART" id="SM00354">
    <property type="entry name" value="HTH_LACI"/>
    <property type="match status" value="1"/>
</dbReference>
<dbReference type="InterPro" id="IPR000843">
    <property type="entry name" value="HTH_LacI"/>
</dbReference>
<evidence type="ECO:0000256" key="2">
    <source>
        <dbReference type="ARBA" id="ARBA00023125"/>
    </source>
</evidence>
<sequence length="312" mass="34729">MTNIRDIAKRAGYSTSTVSRYLNRSGYVSQTAASKIRQVVSELDYVPNSVAQELSLGQTSTIGVVVPHMKHPYFTELVAGIMESAFAAKYNVSLLQSKYDAKLEVKYLEQLHRKSLAGLIFTSHGIALAQLAEYRKYGSVVCCEDPGSIPISAAFTIREATYLKAFSHLKEQGFQRIALMLSRGYESSATSKLTINCYRQVFGDFPPAELILTDVTTFADGYRGAQKYVQLNQQPDFIFTNGDDIAAGVRQLYLDSELPVPPLMGQENQLSSKLMNISTIDHHFRKVGQVAFQLVQHDELQQIPVASELIIR</sequence>
<protein>
    <submittedName>
        <fullName evidence="5">LacI family transcriptional regulator</fullName>
    </submittedName>
</protein>
<reference evidence="5 6" key="1">
    <citation type="journal article" date="2019" name="Int. J. Syst. Evol. Microbiol.">
        <title>Lactobacillus salitolerans sp. nov., a novel lactic acid bacterium isolated from spent mushroom substrates.</title>
        <authorList>
            <person name="Tohno M."/>
            <person name="Tanizawa Y."/>
            <person name="Kojima Y."/>
            <person name="Sakamoto M."/>
            <person name="Nakamura Y."/>
            <person name="Ohkuma M."/>
            <person name="Kobayashi H."/>
        </authorList>
    </citation>
    <scope>NUCLEOTIDE SEQUENCE [LARGE SCALE GENOMIC DNA]</scope>
    <source>
        <strain evidence="5 6">YK43</strain>
    </source>
</reference>
<proteinExistence type="predicted"/>
<dbReference type="OrthoDB" id="9798934at2"/>
<dbReference type="Pfam" id="PF00356">
    <property type="entry name" value="LacI"/>
    <property type="match status" value="1"/>
</dbReference>
<gene>
    <name evidence="5" type="primary">lacI</name>
    <name evidence="5" type="ORF">LFYK43_03300</name>
</gene>
<keyword evidence="2" id="KW-0238">DNA-binding</keyword>
<dbReference type="InterPro" id="IPR010982">
    <property type="entry name" value="Lambda_DNA-bd_dom_sf"/>
</dbReference>
<evidence type="ECO:0000313" key="5">
    <source>
        <dbReference type="EMBL" id="GBG93871.1"/>
    </source>
</evidence>